<dbReference type="Pfam" id="PF25040">
    <property type="entry name" value="BLTP1_C"/>
    <property type="match status" value="1"/>
</dbReference>
<feature type="domain" description="Bridge-like lipid transfer protein family member 1 C-terminal" evidence="2">
    <location>
        <begin position="150"/>
        <end position="730"/>
    </location>
</feature>
<evidence type="ECO:0000256" key="1">
    <source>
        <dbReference type="SAM" id="MobiDB-lite"/>
    </source>
</evidence>
<feature type="region of interest" description="Disordered" evidence="1">
    <location>
        <begin position="531"/>
        <end position="556"/>
    </location>
</feature>
<dbReference type="AlphaFoldDB" id="H2YW80"/>
<evidence type="ECO:0000313" key="4">
    <source>
        <dbReference type="Proteomes" id="UP000007875"/>
    </source>
</evidence>
<sequence length="730" mass="82018">PQKVVINLSALLDIGKASFKYDMRRLSEILAFPRAWYRKSIARRIFFGEASSAQRNRKIKCVGVLSLYSMLSTCFECVSNFWDADQPKKFENLIEKYEPYSEQLTCFSFLKNRPPQEAVKKTGSFLNQDSLMTPKRRTASHISASTSDKATGLLSFQHGDKIWEGVVLFGLSMSRLDVEMNMSNVMGHTVWSCDELKSNGRLNLHSTGDKNVFLSCGLKNSQLSAKGGIIGGQIELQELHANCHLLEPEGKDPLHKILVKMRSLDGRIEYMGGCVMMGRLTSVNLKLSDEWKGPKLSIPTSIEKSAVFVPGNLGWDSFCLTITGSTTPDVIKMLSKLEEFFTQQFQNSVRAFSSWRHSGHLGAPVRRPFSVTTAQATYSHRRHWPPVYIAISDTFRALGVATNPQFLLGGSMCLHGNELRVVCFHGSNFRSKSWVLFNILEPNIVFSTEVQQIKESVRGHETSTLAIQSLTFNLGHDHWLKTGGPSTDPMATVSRVTRSRHQNPTSAAPLDEWFAYVTASHNQELTMLRTLNDIRPNEAGVNQSPSDKSRKSSSSQASYNHETDIIFALPKLQLDFKSEHMQGPNEPAPSESENKPTVECSFVTEFTDHICVTMDVELIMFLHDLISSYLKEKQQALSSRTRLTSVGAQPSDLVTTIDPIDLREFVCNTWQLEPTVRLISWAGRRIEPVGVDYILQKLGFSHARTTIPKWFQRGVLDLLDQIIAVMVQNL</sequence>
<name>H2YW80_CIOSA</name>
<organism evidence="3 4">
    <name type="scientific">Ciona savignyi</name>
    <name type="common">Pacific transparent sea squirt</name>
    <dbReference type="NCBI Taxonomy" id="51511"/>
    <lineage>
        <taxon>Eukaryota</taxon>
        <taxon>Metazoa</taxon>
        <taxon>Chordata</taxon>
        <taxon>Tunicata</taxon>
        <taxon>Ascidiacea</taxon>
        <taxon>Phlebobranchia</taxon>
        <taxon>Cionidae</taxon>
        <taxon>Ciona</taxon>
    </lineage>
</organism>
<dbReference type="GO" id="GO:0048488">
    <property type="term" value="P:synaptic vesicle endocytosis"/>
    <property type="evidence" value="ECO:0007669"/>
    <property type="project" value="TreeGrafter"/>
</dbReference>
<keyword evidence="4" id="KW-1185">Reference proteome</keyword>
<protein>
    <recommendedName>
        <fullName evidence="2">Bridge-like lipid transfer protein family member 1 C-terminal domain-containing protein</fullName>
    </recommendedName>
</protein>
<dbReference type="HOGENOM" id="CLU_385982_0_0_1"/>
<accession>H2YW80</accession>
<dbReference type="Ensembl" id="ENSCSAVT00000009708.1">
    <property type="protein sequence ID" value="ENSCSAVP00000009591.1"/>
    <property type="gene ID" value="ENSCSAVG00000005632.1"/>
</dbReference>
<dbReference type="GeneTree" id="ENSGT00640000091487"/>
<dbReference type="PANTHER" id="PTHR31640">
    <property type="entry name" value="TRANSMEMBRANE PROTEIN KIAA1109"/>
    <property type="match status" value="1"/>
</dbReference>
<dbReference type="SMART" id="SM01220">
    <property type="entry name" value="FSA_C"/>
    <property type="match status" value="1"/>
</dbReference>
<reference evidence="3" key="3">
    <citation type="submission" date="2025-09" db="UniProtKB">
        <authorList>
            <consortium name="Ensembl"/>
        </authorList>
    </citation>
    <scope>IDENTIFICATION</scope>
</reference>
<evidence type="ECO:0000313" key="3">
    <source>
        <dbReference type="Ensembl" id="ENSCSAVP00000009591.1"/>
    </source>
</evidence>
<dbReference type="PANTHER" id="PTHR31640:SF1">
    <property type="entry name" value="BRIDGE-LIKE LIPID TRANSFER PROTEIN FAMILY MEMBER 1"/>
    <property type="match status" value="1"/>
</dbReference>
<reference evidence="4" key="1">
    <citation type="submission" date="2003-08" db="EMBL/GenBank/DDBJ databases">
        <authorList>
            <person name="Birren B."/>
            <person name="Nusbaum C."/>
            <person name="Abebe A."/>
            <person name="Abouelleil A."/>
            <person name="Adekoya E."/>
            <person name="Ait-zahra M."/>
            <person name="Allen N."/>
            <person name="Allen T."/>
            <person name="An P."/>
            <person name="Anderson M."/>
            <person name="Anderson S."/>
            <person name="Arachchi H."/>
            <person name="Armbruster J."/>
            <person name="Bachantsang P."/>
            <person name="Baldwin J."/>
            <person name="Barry A."/>
            <person name="Bayul T."/>
            <person name="Blitshsteyn B."/>
            <person name="Bloom T."/>
            <person name="Blye J."/>
            <person name="Boguslavskiy L."/>
            <person name="Borowsky M."/>
            <person name="Boukhgalter B."/>
            <person name="Brunache A."/>
            <person name="Butler J."/>
            <person name="Calixte N."/>
            <person name="Calvo S."/>
            <person name="Camarata J."/>
            <person name="Campo K."/>
            <person name="Chang J."/>
            <person name="Cheshatsang Y."/>
            <person name="Citroen M."/>
            <person name="Collymore A."/>
            <person name="Considine T."/>
            <person name="Cook A."/>
            <person name="Cooke P."/>
            <person name="Corum B."/>
            <person name="Cuomo C."/>
            <person name="David R."/>
            <person name="Dawoe T."/>
            <person name="Degray S."/>
            <person name="Dodge S."/>
            <person name="Dooley K."/>
            <person name="Dorje P."/>
            <person name="Dorjee K."/>
            <person name="Dorris L."/>
            <person name="Duffey N."/>
            <person name="Dupes A."/>
            <person name="Elkins T."/>
            <person name="Engels R."/>
            <person name="Erickson J."/>
            <person name="Farina A."/>
            <person name="Faro S."/>
            <person name="Ferreira P."/>
            <person name="Fischer H."/>
            <person name="Fitzgerald M."/>
            <person name="Foley K."/>
            <person name="Gage D."/>
            <person name="Galagan J."/>
            <person name="Gearin G."/>
            <person name="Gnerre S."/>
            <person name="Gnirke A."/>
            <person name="Goyette A."/>
            <person name="Graham J."/>
            <person name="Grandbois E."/>
            <person name="Gyaltsen K."/>
            <person name="Hafez N."/>
            <person name="Hagopian D."/>
            <person name="Hagos B."/>
            <person name="Hall J."/>
            <person name="Hatcher B."/>
            <person name="Heller A."/>
            <person name="Higgins H."/>
            <person name="Honan T."/>
            <person name="Horn A."/>
            <person name="Houde N."/>
            <person name="Hughes L."/>
            <person name="Hulme W."/>
            <person name="Husby E."/>
            <person name="Iliev I."/>
            <person name="Jaffe D."/>
            <person name="Jones C."/>
            <person name="Kamal M."/>
            <person name="Kamat A."/>
            <person name="Kamvysselis M."/>
            <person name="Karlsson E."/>
            <person name="Kells C."/>
            <person name="Kieu A."/>
            <person name="Kisner P."/>
            <person name="Kodira C."/>
            <person name="Kulbokas E."/>
            <person name="Labutti K."/>
            <person name="Lama D."/>
            <person name="Landers T."/>
            <person name="Leger J."/>
            <person name="Levine S."/>
            <person name="Lewis D."/>
            <person name="Lewis T."/>
            <person name="Lindblad-toh K."/>
            <person name="Liu X."/>
            <person name="Lokyitsang T."/>
            <person name="Lokyitsang Y."/>
            <person name="Lucien O."/>
            <person name="Lui A."/>
            <person name="Ma L.J."/>
            <person name="Mabbitt R."/>
            <person name="Macdonald J."/>
            <person name="Maclean C."/>
            <person name="Major J."/>
            <person name="Manning J."/>
            <person name="Marabella R."/>
            <person name="Maru K."/>
            <person name="Matthews C."/>
            <person name="Mauceli E."/>
            <person name="Mccarthy M."/>
            <person name="Mcdonough S."/>
            <person name="Mcghee T."/>
            <person name="Meldrim J."/>
            <person name="Meneus L."/>
            <person name="Mesirov J."/>
            <person name="Mihalev A."/>
            <person name="Mihova T."/>
            <person name="Mikkelsen T."/>
            <person name="Mlenga V."/>
            <person name="Moru K."/>
            <person name="Mozes J."/>
            <person name="Mulrain L."/>
            <person name="Munson G."/>
            <person name="Naylor J."/>
            <person name="Newes C."/>
            <person name="Nguyen C."/>
            <person name="Nguyen N."/>
            <person name="Nguyen T."/>
            <person name="Nicol R."/>
            <person name="Nielsen C."/>
            <person name="Nizzari M."/>
            <person name="Norbu C."/>
            <person name="Norbu N."/>
            <person name="O'donnell P."/>
            <person name="Okoawo O."/>
            <person name="O'leary S."/>
            <person name="Omotosho B."/>
            <person name="O'neill K."/>
            <person name="Osman S."/>
            <person name="Parker S."/>
            <person name="Perrin D."/>
            <person name="Phunkhang P."/>
            <person name="Piqani B."/>
            <person name="Purcell S."/>
            <person name="Rachupka T."/>
            <person name="Ramasamy U."/>
            <person name="Rameau R."/>
            <person name="Ray V."/>
            <person name="Raymond C."/>
            <person name="Retta R."/>
            <person name="Richardson S."/>
            <person name="Rise C."/>
            <person name="Rodriguez J."/>
            <person name="Rogers J."/>
            <person name="Rogov P."/>
            <person name="Rutman M."/>
            <person name="Schupbach R."/>
            <person name="Seaman C."/>
            <person name="Settipalli S."/>
            <person name="Sharpe T."/>
            <person name="Sheridan J."/>
            <person name="Sherpa N."/>
            <person name="Shi J."/>
            <person name="Smirnov S."/>
            <person name="Smith C."/>
            <person name="Sougnez C."/>
            <person name="Spencer B."/>
            <person name="Stalker J."/>
            <person name="Stange-thomann N."/>
            <person name="Stavropoulos S."/>
            <person name="Stetson K."/>
            <person name="Stone C."/>
            <person name="Stone S."/>
            <person name="Stubbs M."/>
            <person name="Talamas J."/>
            <person name="Tchuinga P."/>
            <person name="Tenzing P."/>
            <person name="Tesfaye S."/>
            <person name="Theodore J."/>
            <person name="Thoulutsang Y."/>
            <person name="Topham K."/>
            <person name="Towey S."/>
            <person name="Tsamla T."/>
            <person name="Tsomo N."/>
            <person name="Vallee D."/>
            <person name="Vassiliev H."/>
            <person name="Venkataraman V."/>
            <person name="Vinson J."/>
            <person name="Vo A."/>
            <person name="Wade C."/>
            <person name="Wang S."/>
            <person name="Wangchuk T."/>
            <person name="Wangdi T."/>
            <person name="Whittaker C."/>
            <person name="Wilkinson J."/>
            <person name="Wu Y."/>
            <person name="Wyman D."/>
            <person name="Yadav S."/>
            <person name="Yang S."/>
            <person name="Yang X."/>
            <person name="Yeager S."/>
            <person name="Yee E."/>
            <person name="Young G."/>
            <person name="Zainoun J."/>
            <person name="Zembeck L."/>
            <person name="Zimmer A."/>
            <person name="Zody M."/>
            <person name="Lander E."/>
        </authorList>
    </citation>
    <scope>NUCLEOTIDE SEQUENCE [LARGE SCALE GENOMIC DNA]</scope>
</reference>
<dbReference type="Proteomes" id="UP000007875">
    <property type="component" value="Unassembled WGS sequence"/>
</dbReference>
<dbReference type="GO" id="GO:0098793">
    <property type="term" value="C:presynapse"/>
    <property type="evidence" value="ECO:0007669"/>
    <property type="project" value="GOC"/>
</dbReference>
<proteinExistence type="predicted"/>
<evidence type="ECO:0000259" key="2">
    <source>
        <dbReference type="SMART" id="SM01220"/>
    </source>
</evidence>
<reference evidence="3" key="2">
    <citation type="submission" date="2025-08" db="UniProtKB">
        <authorList>
            <consortium name="Ensembl"/>
        </authorList>
    </citation>
    <scope>IDENTIFICATION</scope>
</reference>
<dbReference type="InterPro" id="IPR033616">
    <property type="entry name" value="BLTP1"/>
</dbReference>
<dbReference type="InterPro" id="IPR056742">
    <property type="entry name" value="BLTP1_C"/>
</dbReference>